<keyword evidence="11" id="KW-0325">Glycoprotein</keyword>
<evidence type="ECO:0000256" key="9">
    <source>
        <dbReference type="ARBA" id="ARBA00023157"/>
    </source>
</evidence>
<evidence type="ECO:0000256" key="3">
    <source>
        <dbReference type="ARBA" id="ARBA00022692"/>
    </source>
</evidence>
<name>A0A6G0HXV3_LARCR</name>
<evidence type="ECO:0000256" key="2">
    <source>
        <dbReference type="ARBA" id="ARBA00022475"/>
    </source>
</evidence>
<keyword evidence="7 20" id="KW-0406">Ion transport</keyword>
<comment type="catalytic activity">
    <reaction evidence="16">
        <text>K(+)(in) = K(+)(out)</text>
        <dbReference type="Rhea" id="RHEA:29463"/>
        <dbReference type="ChEBI" id="CHEBI:29103"/>
    </reaction>
</comment>
<dbReference type="SUPFAM" id="SSF63712">
    <property type="entry name" value="Nicotinic receptor ligand binding domain-like"/>
    <property type="match status" value="2"/>
</dbReference>
<keyword evidence="6" id="KW-0770">Synapse</keyword>
<evidence type="ECO:0000256" key="17">
    <source>
        <dbReference type="ARBA" id="ARBA00036239"/>
    </source>
</evidence>
<evidence type="ECO:0000256" key="8">
    <source>
        <dbReference type="ARBA" id="ARBA00023136"/>
    </source>
</evidence>
<evidence type="ECO:0000256" key="10">
    <source>
        <dbReference type="ARBA" id="ARBA00023170"/>
    </source>
</evidence>
<comment type="caution">
    <text evidence="22">The sequence shown here is derived from an EMBL/GenBank/DDBJ whole genome shotgun (WGS) entry which is preliminary data.</text>
</comment>
<keyword evidence="3" id="KW-0812">Transmembrane</keyword>
<evidence type="ECO:0000256" key="16">
    <source>
        <dbReference type="ARBA" id="ARBA00034430"/>
    </source>
</evidence>
<evidence type="ECO:0000256" key="20">
    <source>
        <dbReference type="RuleBase" id="RU000687"/>
    </source>
</evidence>
<dbReference type="FunFam" id="2.70.170.10:FF:000017">
    <property type="entry name" value="5-hydroxytryptamine receptor 3A"/>
    <property type="match status" value="2"/>
</dbReference>
<dbReference type="PROSITE" id="PS00236">
    <property type="entry name" value="NEUROTR_ION_CHANNEL"/>
    <property type="match status" value="2"/>
</dbReference>
<organism evidence="22 23">
    <name type="scientific">Larimichthys crocea</name>
    <name type="common">Large yellow croaker</name>
    <name type="synonym">Pseudosciaena crocea</name>
    <dbReference type="NCBI Taxonomy" id="215358"/>
    <lineage>
        <taxon>Eukaryota</taxon>
        <taxon>Metazoa</taxon>
        <taxon>Chordata</taxon>
        <taxon>Craniata</taxon>
        <taxon>Vertebrata</taxon>
        <taxon>Euteleostomi</taxon>
        <taxon>Actinopterygii</taxon>
        <taxon>Neopterygii</taxon>
        <taxon>Teleostei</taxon>
        <taxon>Neoteleostei</taxon>
        <taxon>Acanthomorphata</taxon>
        <taxon>Eupercaria</taxon>
        <taxon>Sciaenidae</taxon>
        <taxon>Larimichthys</taxon>
    </lineage>
</organism>
<evidence type="ECO:0000256" key="11">
    <source>
        <dbReference type="ARBA" id="ARBA00023180"/>
    </source>
</evidence>
<evidence type="ECO:0000313" key="22">
    <source>
        <dbReference type="EMBL" id="KAE8284014.1"/>
    </source>
</evidence>
<keyword evidence="14 20" id="KW-0407">Ion channel</keyword>
<reference evidence="22 23" key="1">
    <citation type="submission" date="2019-07" db="EMBL/GenBank/DDBJ databases">
        <title>Chromosome genome assembly for large yellow croaker.</title>
        <authorList>
            <person name="Xiao S."/>
        </authorList>
    </citation>
    <scope>NUCLEOTIDE SEQUENCE [LARGE SCALE GENOMIC DNA]</scope>
    <source>
        <strain evidence="22">JMULYC20181020</strain>
        <tissue evidence="22">Muscle</tissue>
    </source>
</reference>
<evidence type="ECO:0000256" key="7">
    <source>
        <dbReference type="ARBA" id="ARBA00023065"/>
    </source>
</evidence>
<proteinExistence type="inferred from homology"/>
<dbReference type="GO" id="GO:0045211">
    <property type="term" value="C:postsynaptic membrane"/>
    <property type="evidence" value="ECO:0007669"/>
    <property type="project" value="UniProtKB-SubCell"/>
</dbReference>
<keyword evidence="23" id="KW-1185">Reference proteome</keyword>
<protein>
    <submittedName>
        <fullName evidence="22">5-hydroxytryptamine receptor 3A</fullName>
    </submittedName>
</protein>
<comment type="catalytic activity">
    <reaction evidence="17">
        <text>Na(+)(in) = Na(+)(out)</text>
        <dbReference type="Rhea" id="RHEA:34963"/>
        <dbReference type="ChEBI" id="CHEBI:29101"/>
    </reaction>
</comment>
<evidence type="ECO:0000256" key="5">
    <source>
        <dbReference type="ARBA" id="ARBA00022989"/>
    </source>
</evidence>
<comment type="function">
    <text evidence="19">Forms serotonin (5-hydroxytryptamine/5-HT3)-activated cation-selective channel complexes, which when activated cause fast, depolarizing responses in neurons.</text>
</comment>
<keyword evidence="2" id="KW-1003">Cell membrane</keyword>
<dbReference type="InterPro" id="IPR036734">
    <property type="entry name" value="Neur_chan_lig-bd_sf"/>
</dbReference>
<evidence type="ECO:0000256" key="14">
    <source>
        <dbReference type="ARBA" id="ARBA00023303"/>
    </source>
</evidence>
<evidence type="ECO:0000259" key="21">
    <source>
        <dbReference type="Pfam" id="PF02931"/>
    </source>
</evidence>
<keyword evidence="4 20" id="KW-0732">Signal</keyword>
<evidence type="ECO:0000256" key="4">
    <source>
        <dbReference type="ARBA" id="ARBA00022729"/>
    </source>
</evidence>
<dbReference type="InterPro" id="IPR006202">
    <property type="entry name" value="Neur_chan_lig-bd"/>
</dbReference>
<comment type="subcellular location">
    <subcellularLocation>
        <location evidence="15">Postsynaptic cell membrane</location>
        <topology evidence="15">Multi-pass membrane protein</topology>
    </subcellularLocation>
</comment>
<evidence type="ECO:0000256" key="18">
    <source>
        <dbReference type="ARBA" id="ARBA00036634"/>
    </source>
</evidence>
<evidence type="ECO:0000256" key="12">
    <source>
        <dbReference type="ARBA" id="ARBA00023257"/>
    </source>
</evidence>
<evidence type="ECO:0000256" key="15">
    <source>
        <dbReference type="ARBA" id="ARBA00034104"/>
    </source>
</evidence>
<keyword evidence="12" id="KW-0628">Postsynaptic cell membrane</keyword>
<accession>A0A6G0HXV3</accession>
<comment type="catalytic activity">
    <reaction evidence="18">
        <text>Ca(2+)(in) = Ca(2+)(out)</text>
        <dbReference type="Rhea" id="RHEA:29671"/>
        <dbReference type="ChEBI" id="CHEBI:29108"/>
    </reaction>
</comment>
<dbReference type="Proteomes" id="UP000424527">
    <property type="component" value="Unassembled WGS sequence"/>
</dbReference>
<sequence>MLAGFLFLLLLTDGVSSERNCSYQDVVDYLNLTNNKDLFSLTRPVKNYKQPTEVTLDVLLYGILDVHEKDQKLVSYVWIDMWWKNEFIAWDPEEFCGIKSFSFPAEFLWKPDITIHEMTEKDKGPRSPYLIVENTGDVVLTDDQVLSTTCRMHVHKFPFDIQSCSLTFKSIVHTVNEILLVKYHDSKKTTEFTHQLIQTQYEWLFIDMRVTNTCINQFDFQQSTIVYTITMGRKSALYIVNFLLPVMFFLILDLASFLISDSGGEKESNSQLRVESHDFEKLSDELMEALKTLTVVLNNRKEEQKPGYWTRIAKTINKVFFICYVIATTAFLKNGVSSERNCSYQDVVDYLNLTNNKDLFSLTRPVKNYKQPTEVELVVALYGILDVREKDQKLVPYVWIDMWWKNEFIAWDPEEFCGIQSFSFPAEFLWKPDITIHEMTEKDMGPRSPYLTVHSDGYIGTADDKVLISTCRMRIFKFPFDIQSCNLTFKSVSHTDDEIHLTAFEL</sequence>
<keyword evidence="9" id="KW-1015">Disulfide bond</keyword>
<feature type="domain" description="Neurotransmitter-gated ion-channel ligand-binding" evidence="21">
    <location>
        <begin position="361"/>
        <end position="502"/>
    </location>
</feature>
<evidence type="ECO:0000256" key="13">
    <source>
        <dbReference type="ARBA" id="ARBA00023286"/>
    </source>
</evidence>
<evidence type="ECO:0000256" key="1">
    <source>
        <dbReference type="ARBA" id="ARBA00022448"/>
    </source>
</evidence>
<dbReference type="GO" id="GO:0005230">
    <property type="term" value="F:extracellular ligand-gated monoatomic ion channel activity"/>
    <property type="evidence" value="ECO:0007669"/>
    <property type="project" value="InterPro"/>
</dbReference>
<feature type="chain" id="PRO_5026379818" evidence="20">
    <location>
        <begin position="18"/>
        <end position="506"/>
    </location>
</feature>
<dbReference type="Gene3D" id="2.70.170.10">
    <property type="entry name" value="Neurotransmitter-gated ion-channel ligand-binding domain"/>
    <property type="match status" value="2"/>
</dbReference>
<evidence type="ECO:0000313" key="23">
    <source>
        <dbReference type="Proteomes" id="UP000424527"/>
    </source>
</evidence>
<keyword evidence="1 20" id="KW-0813">Transport</keyword>
<evidence type="ECO:0000256" key="6">
    <source>
        <dbReference type="ARBA" id="ARBA00023018"/>
    </source>
</evidence>
<keyword evidence="5" id="KW-1133">Transmembrane helix</keyword>
<keyword evidence="10 22" id="KW-0675">Receptor</keyword>
<dbReference type="InterPro" id="IPR006201">
    <property type="entry name" value="Neur_channel"/>
</dbReference>
<gene>
    <name evidence="22" type="ORF">D5F01_LYC17341</name>
</gene>
<dbReference type="PRINTS" id="PR00252">
    <property type="entry name" value="NRIONCHANNEL"/>
</dbReference>
<dbReference type="GO" id="GO:0004888">
    <property type="term" value="F:transmembrane signaling receptor activity"/>
    <property type="evidence" value="ECO:0007669"/>
    <property type="project" value="InterPro"/>
</dbReference>
<dbReference type="EMBL" id="REGW02000017">
    <property type="protein sequence ID" value="KAE8284014.1"/>
    <property type="molecule type" value="Genomic_DNA"/>
</dbReference>
<evidence type="ECO:0000256" key="19">
    <source>
        <dbReference type="ARBA" id="ARBA00037540"/>
    </source>
</evidence>
<dbReference type="Pfam" id="PF02931">
    <property type="entry name" value="Neur_chan_LBD"/>
    <property type="match status" value="2"/>
</dbReference>
<dbReference type="AlphaFoldDB" id="A0A6G0HXV3"/>
<feature type="domain" description="Neurotransmitter-gated ion-channel ligand-binding" evidence="21">
    <location>
        <begin position="40"/>
        <end position="234"/>
    </location>
</feature>
<keyword evidence="13" id="KW-1071">Ligand-gated ion channel</keyword>
<keyword evidence="8" id="KW-0472">Membrane</keyword>
<comment type="similarity">
    <text evidence="20">Belongs to the ligand-gated ion channel (TC 1.A.9) family.</text>
</comment>
<dbReference type="InterPro" id="IPR018000">
    <property type="entry name" value="Neurotransmitter_ion_chnl_CS"/>
</dbReference>
<dbReference type="PANTHER" id="PTHR18945">
    <property type="entry name" value="NEUROTRANSMITTER GATED ION CHANNEL"/>
    <property type="match status" value="1"/>
</dbReference>
<feature type="signal peptide" evidence="20">
    <location>
        <begin position="1"/>
        <end position="17"/>
    </location>
</feature>